<dbReference type="GO" id="GO:0006397">
    <property type="term" value="P:mRNA processing"/>
    <property type="evidence" value="ECO:0007669"/>
    <property type="project" value="UniProtKB-KW"/>
</dbReference>
<keyword evidence="6" id="KW-0508">mRNA splicing</keyword>
<keyword evidence="8" id="KW-0175">Coiled coil</keyword>
<organism evidence="11 12">
    <name type="scientific">Protomyces lactucae-debilis</name>
    <dbReference type="NCBI Taxonomy" id="2754530"/>
    <lineage>
        <taxon>Eukaryota</taxon>
        <taxon>Fungi</taxon>
        <taxon>Dikarya</taxon>
        <taxon>Ascomycota</taxon>
        <taxon>Taphrinomycotina</taxon>
        <taxon>Taphrinomycetes</taxon>
        <taxon>Taphrinales</taxon>
        <taxon>Protomycetaceae</taxon>
        <taxon>Protomyces</taxon>
    </lineage>
</organism>
<evidence type="ECO:0000256" key="4">
    <source>
        <dbReference type="ARBA" id="ARBA00023015"/>
    </source>
</evidence>
<name>A0A1Y2FPY7_PROLT</name>
<dbReference type="OrthoDB" id="330772at2759"/>
<dbReference type="RefSeq" id="XP_040726558.1">
    <property type="nucleotide sequence ID" value="XM_040866619.1"/>
</dbReference>
<dbReference type="STRING" id="56484.A0A1Y2FPY7"/>
<evidence type="ECO:0000313" key="12">
    <source>
        <dbReference type="Proteomes" id="UP000193685"/>
    </source>
</evidence>
<evidence type="ECO:0000259" key="10">
    <source>
        <dbReference type="Pfam" id="PF04696"/>
    </source>
</evidence>
<feature type="compositionally biased region" description="Basic and acidic residues" evidence="9">
    <location>
        <begin position="112"/>
        <end position="121"/>
    </location>
</feature>
<evidence type="ECO:0000256" key="7">
    <source>
        <dbReference type="ARBA" id="ARBA00023242"/>
    </source>
</evidence>
<protein>
    <recommendedName>
        <fullName evidence="10">Pinin/SDK/MemA protein domain-containing protein</fullName>
    </recommendedName>
</protein>
<keyword evidence="4" id="KW-0805">Transcription regulation</keyword>
<evidence type="ECO:0000256" key="8">
    <source>
        <dbReference type="SAM" id="Coils"/>
    </source>
</evidence>
<dbReference type="Pfam" id="PF04696">
    <property type="entry name" value="Pinin_SDK_memA"/>
    <property type="match status" value="1"/>
</dbReference>
<gene>
    <name evidence="11" type="ORF">BCR37DRAFT_250936</name>
</gene>
<dbReference type="EMBL" id="MCFI01000005">
    <property type="protein sequence ID" value="ORY84775.1"/>
    <property type="molecule type" value="Genomic_DNA"/>
</dbReference>
<evidence type="ECO:0000256" key="2">
    <source>
        <dbReference type="ARBA" id="ARBA00010386"/>
    </source>
</evidence>
<feature type="region of interest" description="Disordered" evidence="9">
    <location>
        <begin position="1"/>
        <end position="126"/>
    </location>
</feature>
<comment type="subcellular location">
    <subcellularLocation>
        <location evidence="1">Nucleus</location>
    </subcellularLocation>
</comment>
<dbReference type="OMA" id="SAFELRW"/>
<evidence type="ECO:0000256" key="5">
    <source>
        <dbReference type="ARBA" id="ARBA00023163"/>
    </source>
</evidence>
<evidence type="ECO:0000256" key="3">
    <source>
        <dbReference type="ARBA" id="ARBA00022664"/>
    </source>
</evidence>
<keyword evidence="12" id="KW-1185">Reference proteome</keyword>
<dbReference type="GO" id="GO:0008380">
    <property type="term" value="P:RNA splicing"/>
    <property type="evidence" value="ECO:0007669"/>
    <property type="project" value="UniProtKB-KW"/>
</dbReference>
<keyword evidence="3" id="KW-0507">mRNA processing</keyword>
<keyword evidence="5" id="KW-0804">Transcription</keyword>
<feature type="compositionally biased region" description="Basic and acidic residues" evidence="9">
    <location>
        <begin position="43"/>
        <end position="62"/>
    </location>
</feature>
<evidence type="ECO:0000256" key="9">
    <source>
        <dbReference type="SAM" id="MobiDB-lite"/>
    </source>
</evidence>
<dbReference type="AlphaFoldDB" id="A0A1Y2FPY7"/>
<dbReference type="InterPro" id="IPR006786">
    <property type="entry name" value="Pinin_SDK_MemA"/>
</dbReference>
<evidence type="ECO:0000313" key="11">
    <source>
        <dbReference type="EMBL" id="ORY84775.1"/>
    </source>
</evidence>
<dbReference type="GO" id="GO:0071013">
    <property type="term" value="C:catalytic step 2 spliceosome"/>
    <property type="evidence" value="ECO:0007669"/>
    <property type="project" value="TreeGrafter"/>
</dbReference>
<feature type="compositionally biased region" description="Basic and acidic residues" evidence="9">
    <location>
        <begin position="1"/>
        <end position="14"/>
    </location>
</feature>
<dbReference type="GeneID" id="63783218"/>
<dbReference type="PANTHER" id="PTHR12707">
    <property type="entry name" value="PINN"/>
    <property type="match status" value="1"/>
</dbReference>
<sequence length="277" mass="31866">MQDGQDFVHPDRRSVPALAAAVADVDSVKDEGGYRRAGSRRSPPRETRRPSQSYGDRDDYRYRRDRRRQSPSPARSHSRTRDYARSRSPSRRSPRRSLSPRPAQASRARRRPVPEDAQEKTRGKRLFGSLLGTLGSAQRQLSSTAQQARLAQQQEIQQRQQQRLQEEADLQKQQAQEAHAYRAQQASLEADYAKRRRLAYYLYTETEPVLRYLPKMLSDEQQEIIAKQVDQVEQERADALSAFELRWQAQHILSPQLQAKEAPSAVDVPLQVPKADL</sequence>
<reference evidence="11 12" key="1">
    <citation type="submission" date="2016-07" db="EMBL/GenBank/DDBJ databases">
        <title>Pervasive Adenine N6-methylation of Active Genes in Fungi.</title>
        <authorList>
            <consortium name="DOE Joint Genome Institute"/>
            <person name="Mondo S.J."/>
            <person name="Dannebaum R.O."/>
            <person name="Kuo R.C."/>
            <person name="Labutti K."/>
            <person name="Haridas S."/>
            <person name="Kuo A."/>
            <person name="Salamov A."/>
            <person name="Ahrendt S.R."/>
            <person name="Lipzen A."/>
            <person name="Sullivan W."/>
            <person name="Andreopoulos W.B."/>
            <person name="Clum A."/>
            <person name="Lindquist E."/>
            <person name="Daum C."/>
            <person name="Ramamoorthy G.K."/>
            <person name="Gryganskyi A."/>
            <person name="Culley D."/>
            <person name="Magnuson J.K."/>
            <person name="James T.Y."/>
            <person name="O'Malley M.A."/>
            <person name="Stajich J.E."/>
            <person name="Spatafora J.W."/>
            <person name="Visel A."/>
            <person name="Grigoriev I.V."/>
        </authorList>
    </citation>
    <scope>NUCLEOTIDE SEQUENCE [LARGE SCALE GENOMIC DNA]</scope>
    <source>
        <strain evidence="11 12">12-1054</strain>
    </source>
</reference>
<keyword evidence="7" id="KW-0539">Nucleus</keyword>
<comment type="similarity">
    <text evidence="2">Belongs to the pinin family.</text>
</comment>
<feature type="coiled-coil region" evidence="8">
    <location>
        <begin position="147"/>
        <end position="176"/>
    </location>
</feature>
<feature type="compositionally biased region" description="Low complexity" evidence="9">
    <location>
        <begin position="15"/>
        <end position="25"/>
    </location>
</feature>
<comment type="caution">
    <text evidence="11">The sequence shown here is derived from an EMBL/GenBank/DDBJ whole genome shotgun (WGS) entry which is preliminary data.</text>
</comment>
<feature type="compositionally biased region" description="Low complexity" evidence="9">
    <location>
        <begin position="96"/>
        <end position="106"/>
    </location>
</feature>
<dbReference type="InterPro" id="IPR039853">
    <property type="entry name" value="Pinin"/>
</dbReference>
<dbReference type="PANTHER" id="PTHR12707:SF0">
    <property type="entry name" value="PININ"/>
    <property type="match status" value="1"/>
</dbReference>
<evidence type="ECO:0000256" key="6">
    <source>
        <dbReference type="ARBA" id="ARBA00023187"/>
    </source>
</evidence>
<feature type="domain" description="Pinin/SDK/MemA protein" evidence="10">
    <location>
        <begin position="118"/>
        <end position="229"/>
    </location>
</feature>
<accession>A0A1Y2FPY7</accession>
<dbReference type="Proteomes" id="UP000193685">
    <property type="component" value="Unassembled WGS sequence"/>
</dbReference>
<evidence type="ECO:0000256" key="1">
    <source>
        <dbReference type="ARBA" id="ARBA00004123"/>
    </source>
</evidence>
<proteinExistence type="inferred from homology"/>